<dbReference type="PANTHER" id="PTHR43085:SF1">
    <property type="entry name" value="PSEUDOURIDINE KINASE-RELATED"/>
    <property type="match status" value="1"/>
</dbReference>
<dbReference type="GO" id="GO:0005524">
    <property type="term" value="F:ATP binding"/>
    <property type="evidence" value="ECO:0007669"/>
    <property type="project" value="UniProtKB-KW"/>
</dbReference>
<comment type="similarity">
    <text evidence="1">Belongs to the carbohydrate kinase PfkB family.</text>
</comment>
<comment type="caution">
    <text evidence="7">The sequence shown here is derived from an EMBL/GenBank/DDBJ whole genome shotgun (WGS) entry which is preliminary data.</text>
</comment>
<dbReference type="PROSITE" id="PS00584">
    <property type="entry name" value="PFKB_KINASES_2"/>
    <property type="match status" value="1"/>
</dbReference>
<name>A0A2S5ZCW1_9GAMM</name>
<dbReference type="Pfam" id="PF00294">
    <property type="entry name" value="PfkB"/>
    <property type="match status" value="1"/>
</dbReference>
<evidence type="ECO:0000259" key="6">
    <source>
        <dbReference type="Pfam" id="PF00294"/>
    </source>
</evidence>
<dbReference type="Gene3D" id="3.40.1190.20">
    <property type="match status" value="1"/>
</dbReference>
<gene>
    <name evidence="7" type="ORF">KEHDKFFH_06310</name>
</gene>
<dbReference type="GO" id="GO:0016301">
    <property type="term" value="F:kinase activity"/>
    <property type="evidence" value="ECO:0007669"/>
    <property type="project" value="UniProtKB-KW"/>
</dbReference>
<dbReference type="AlphaFoldDB" id="A0A2S5ZCW1"/>
<reference evidence="7 8" key="1">
    <citation type="submission" date="2018-01" db="EMBL/GenBank/DDBJ databases">
        <title>Complete genome sequences of the type strains of Marinobacter flavimaris and Marinobacter maroccanus.</title>
        <authorList>
            <person name="Palau M."/>
            <person name="Boujida N."/>
            <person name="Manresa A."/>
            <person name="Minana-Galbis D."/>
        </authorList>
    </citation>
    <scope>NUCLEOTIDE SEQUENCE [LARGE SCALE GENOMIC DNA]</scope>
    <source>
        <strain evidence="7 8">N4</strain>
    </source>
</reference>
<keyword evidence="5" id="KW-0067">ATP-binding</keyword>
<evidence type="ECO:0000256" key="5">
    <source>
        <dbReference type="ARBA" id="ARBA00022840"/>
    </source>
</evidence>
<dbReference type="PANTHER" id="PTHR43085">
    <property type="entry name" value="HEXOKINASE FAMILY MEMBER"/>
    <property type="match status" value="1"/>
</dbReference>
<evidence type="ECO:0000256" key="1">
    <source>
        <dbReference type="ARBA" id="ARBA00010688"/>
    </source>
</evidence>
<protein>
    <submittedName>
        <fullName evidence="7">Carbohydrate kinase</fullName>
    </submittedName>
</protein>
<proteinExistence type="inferred from homology"/>
<feature type="domain" description="Carbohydrate kinase PfkB" evidence="6">
    <location>
        <begin position="4"/>
        <end position="309"/>
    </location>
</feature>
<evidence type="ECO:0000313" key="8">
    <source>
        <dbReference type="Proteomes" id="UP000239917"/>
    </source>
</evidence>
<keyword evidence="3" id="KW-0547">Nucleotide-binding</keyword>
<evidence type="ECO:0000256" key="4">
    <source>
        <dbReference type="ARBA" id="ARBA00022777"/>
    </source>
</evidence>
<evidence type="ECO:0000256" key="3">
    <source>
        <dbReference type="ARBA" id="ARBA00022741"/>
    </source>
</evidence>
<dbReference type="EMBL" id="PSSX01000004">
    <property type="protein sequence ID" value="PPI85044.1"/>
    <property type="molecule type" value="Genomic_DNA"/>
</dbReference>
<accession>A0A2S5ZCW1</accession>
<dbReference type="InterPro" id="IPR029056">
    <property type="entry name" value="Ribokinase-like"/>
</dbReference>
<evidence type="ECO:0000256" key="2">
    <source>
        <dbReference type="ARBA" id="ARBA00022679"/>
    </source>
</evidence>
<dbReference type="InterPro" id="IPR011611">
    <property type="entry name" value="PfkB_dom"/>
</dbReference>
<dbReference type="OrthoDB" id="9779730at2"/>
<dbReference type="Proteomes" id="UP000239917">
    <property type="component" value="Unassembled WGS sequence"/>
</dbReference>
<dbReference type="CDD" id="cd01167">
    <property type="entry name" value="bac_FRK"/>
    <property type="match status" value="1"/>
</dbReference>
<evidence type="ECO:0000313" key="7">
    <source>
        <dbReference type="EMBL" id="PPI85044.1"/>
    </source>
</evidence>
<dbReference type="InterPro" id="IPR002173">
    <property type="entry name" value="Carboh/pur_kinase_PfkB_CS"/>
</dbReference>
<sequence>MPFDVLCFGEALIDMRGENVDGQLRFVPQPGGAPANVAVGVSRLGGRSGFAGQVGADLFGNQILASLAGFGVDTSLLVQANNANTALAMVALDDAGERSFTFYRNATADLLYEPEQMPDSALAGQPIFHICSNTLTEPVIVETTLALVARAQKAGCLVSFDVNYRKPLWPDPERAPEQIRAFALEADLVKFSREELTALYGDQGDALVEELRGQGVQLVLVSDGPDALQAWTGDGQLTIVPPQVRAVDTTAAGDAFVAGLLYQLASQGVTAERLGPWLAQPASLDRALEFATRCGAIAATRFGAFDALPSKADLQDL</sequence>
<keyword evidence="2" id="KW-0808">Transferase</keyword>
<keyword evidence="4 7" id="KW-0418">Kinase</keyword>
<dbReference type="InterPro" id="IPR050306">
    <property type="entry name" value="PfkB_Carbo_kinase"/>
</dbReference>
<organism evidence="7 8">
    <name type="scientific">Marinobacter maroccanus</name>
    <dbReference type="NCBI Taxonomy" id="2055143"/>
    <lineage>
        <taxon>Bacteria</taxon>
        <taxon>Pseudomonadati</taxon>
        <taxon>Pseudomonadota</taxon>
        <taxon>Gammaproteobacteria</taxon>
        <taxon>Pseudomonadales</taxon>
        <taxon>Marinobacteraceae</taxon>
        <taxon>Marinobacter</taxon>
    </lineage>
</organism>
<keyword evidence="8" id="KW-1185">Reference proteome</keyword>
<dbReference type="PROSITE" id="PS00583">
    <property type="entry name" value="PFKB_KINASES_1"/>
    <property type="match status" value="1"/>
</dbReference>
<dbReference type="SUPFAM" id="SSF53613">
    <property type="entry name" value="Ribokinase-like"/>
    <property type="match status" value="1"/>
</dbReference>